<evidence type="ECO:0000313" key="1">
    <source>
        <dbReference type="EMBL" id="CAJ2656732.1"/>
    </source>
</evidence>
<keyword evidence="2" id="KW-1185">Reference proteome</keyword>
<dbReference type="EMBL" id="CASHSV030000217">
    <property type="protein sequence ID" value="CAJ2656732.1"/>
    <property type="molecule type" value="Genomic_DNA"/>
</dbReference>
<reference evidence="1" key="1">
    <citation type="submission" date="2023-10" db="EMBL/GenBank/DDBJ databases">
        <authorList>
            <person name="Rodriguez Cubillos JULIANA M."/>
            <person name="De Vega J."/>
        </authorList>
    </citation>
    <scope>NUCLEOTIDE SEQUENCE</scope>
</reference>
<name>A0ACB0KMY8_TRIPR</name>
<evidence type="ECO:0000313" key="2">
    <source>
        <dbReference type="Proteomes" id="UP001177021"/>
    </source>
</evidence>
<gene>
    <name evidence="1" type="ORF">MILVUS5_LOCUS23407</name>
</gene>
<protein>
    <submittedName>
        <fullName evidence="1">Uncharacterized protein</fullName>
    </submittedName>
</protein>
<proteinExistence type="predicted"/>
<sequence>MQMALLKNKLVVYSRIFGIHSRIYQICYWALNILSPFRIVGLKHLIPNYFKVIAGLWVLFIVGSWTNFLTLFYIEDQKATETQIDTPVKKFGTESDSKLRRSYIECQHTMIWFSSSLCTFDILVRLSCSNNYKHYLKTGKYTVHNGTFINRAMFTKSFV</sequence>
<comment type="caution">
    <text evidence="1">The sequence shown here is derived from an EMBL/GenBank/DDBJ whole genome shotgun (WGS) entry which is preliminary data.</text>
</comment>
<organism evidence="1 2">
    <name type="scientific">Trifolium pratense</name>
    <name type="common">Red clover</name>
    <dbReference type="NCBI Taxonomy" id="57577"/>
    <lineage>
        <taxon>Eukaryota</taxon>
        <taxon>Viridiplantae</taxon>
        <taxon>Streptophyta</taxon>
        <taxon>Embryophyta</taxon>
        <taxon>Tracheophyta</taxon>
        <taxon>Spermatophyta</taxon>
        <taxon>Magnoliopsida</taxon>
        <taxon>eudicotyledons</taxon>
        <taxon>Gunneridae</taxon>
        <taxon>Pentapetalae</taxon>
        <taxon>rosids</taxon>
        <taxon>fabids</taxon>
        <taxon>Fabales</taxon>
        <taxon>Fabaceae</taxon>
        <taxon>Papilionoideae</taxon>
        <taxon>50 kb inversion clade</taxon>
        <taxon>NPAAA clade</taxon>
        <taxon>Hologalegina</taxon>
        <taxon>IRL clade</taxon>
        <taxon>Trifolieae</taxon>
        <taxon>Trifolium</taxon>
    </lineage>
</organism>
<dbReference type="Proteomes" id="UP001177021">
    <property type="component" value="Unassembled WGS sequence"/>
</dbReference>
<accession>A0ACB0KMY8</accession>